<reference evidence="4" key="1">
    <citation type="journal article" date="2015" name="Nat. Genet.">
        <title>The genome and transcriptome of the zoonotic hookworm Ancylostoma ceylanicum identify infection-specific gene families.</title>
        <authorList>
            <person name="Schwarz E.M."/>
            <person name="Hu Y."/>
            <person name="Antoshechkin I."/>
            <person name="Miller M.M."/>
            <person name="Sternberg P.W."/>
            <person name="Aroian R.V."/>
        </authorList>
    </citation>
    <scope>NUCLEOTIDE SEQUENCE</scope>
    <source>
        <strain evidence="4">HY135</strain>
    </source>
</reference>
<evidence type="ECO:0000256" key="2">
    <source>
        <dbReference type="SAM" id="MobiDB-lite"/>
    </source>
</evidence>
<feature type="coiled-coil region" evidence="1">
    <location>
        <begin position="253"/>
        <end position="282"/>
    </location>
</feature>
<organism evidence="3 4">
    <name type="scientific">Ancylostoma ceylanicum</name>
    <dbReference type="NCBI Taxonomy" id="53326"/>
    <lineage>
        <taxon>Eukaryota</taxon>
        <taxon>Metazoa</taxon>
        <taxon>Ecdysozoa</taxon>
        <taxon>Nematoda</taxon>
        <taxon>Chromadorea</taxon>
        <taxon>Rhabditida</taxon>
        <taxon>Rhabditina</taxon>
        <taxon>Rhabditomorpha</taxon>
        <taxon>Strongyloidea</taxon>
        <taxon>Ancylostomatidae</taxon>
        <taxon>Ancylostomatinae</taxon>
        <taxon>Ancylostoma</taxon>
    </lineage>
</organism>
<protein>
    <submittedName>
        <fullName evidence="3">Uncharacterized protein</fullName>
    </submittedName>
</protein>
<feature type="compositionally biased region" description="Low complexity" evidence="2">
    <location>
        <begin position="92"/>
        <end position="101"/>
    </location>
</feature>
<proteinExistence type="predicted"/>
<name>A0A016RX97_9BILA</name>
<keyword evidence="4" id="KW-1185">Reference proteome</keyword>
<sequence>MQKDPSPPTNYVAVAQSSSMSSSLLTASPSTTSAPSSSKQPSFDDACFKTPLPFNRKPRRGRGAAAATAGGGTRPNGYHSTGSTRGRGGGRMSASGRAAAPQPAPPQPKFVLHDVTCPHTSTYLGALNLPKFASVQPKSEVKEEVDCDDEKPSTSSQIIKEDVTDERSDSGSGSSVILIENGECETGKEKTGEQAKENGATNSSDSSAETEDSTSSKDSKNNSTDKLSFVEEVIFDEYSLLLFTCVPDAQVFEKELEAVRAREELEKKRIAAEKALRIEKLKRKIRAKKFRVTDIIDHLECETGVFFASFFQWCGPGRNVTTNERYDKIAVVWSSFEIV</sequence>
<evidence type="ECO:0000256" key="1">
    <source>
        <dbReference type="SAM" id="Coils"/>
    </source>
</evidence>
<evidence type="ECO:0000313" key="4">
    <source>
        <dbReference type="Proteomes" id="UP000024635"/>
    </source>
</evidence>
<keyword evidence="1" id="KW-0175">Coiled coil</keyword>
<feature type="region of interest" description="Disordered" evidence="2">
    <location>
        <begin position="1"/>
        <end position="111"/>
    </location>
</feature>
<feature type="region of interest" description="Disordered" evidence="2">
    <location>
        <begin position="140"/>
        <end position="223"/>
    </location>
</feature>
<dbReference type="OrthoDB" id="5873433at2759"/>
<dbReference type="EMBL" id="JARK01001692">
    <property type="protein sequence ID" value="EYB82574.1"/>
    <property type="molecule type" value="Genomic_DNA"/>
</dbReference>
<feature type="compositionally biased region" description="Low complexity" evidence="2">
    <location>
        <begin position="15"/>
        <end position="41"/>
    </location>
</feature>
<feature type="compositionally biased region" description="Basic and acidic residues" evidence="2">
    <location>
        <begin position="185"/>
        <end position="196"/>
    </location>
</feature>
<gene>
    <name evidence="3" type="primary">Acey_s0356.g3350</name>
    <name evidence="3" type="ORF">Y032_0356g3350</name>
</gene>
<accession>A0A016RX97</accession>
<feature type="compositionally biased region" description="Basic and acidic residues" evidence="2">
    <location>
        <begin position="159"/>
        <end position="169"/>
    </location>
</feature>
<dbReference type="AlphaFoldDB" id="A0A016RX97"/>
<comment type="caution">
    <text evidence="3">The sequence shown here is derived from an EMBL/GenBank/DDBJ whole genome shotgun (WGS) entry which is preliminary data.</text>
</comment>
<evidence type="ECO:0000313" key="3">
    <source>
        <dbReference type="EMBL" id="EYB82574.1"/>
    </source>
</evidence>
<dbReference type="Proteomes" id="UP000024635">
    <property type="component" value="Unassembled WGS sequence"/>
</dbReference>